<proteinExistence type="predicted"/>
<name>A0AAD4JH00_PERFH</name>
<keyword evidence="1" id="KW-0732">Signal</keyword>
<feature type="signal peptide" evidence="1">
    <location>
        <begin position="1"/>
        <end position="20"/>
    </location>
</feature>
<comment type="caution">
    <text evidence="2">The sequence shown here is derived from an EMBL/GenBank/DDBJ whole genome shotgun (WGS) entry which is preliminary data.</text>
</comment>
<dbReference type="Proteomes" id="UP001190926">
    <property type="component" value="Unassembled WGS sequence"/>
</dbReference>
<reference evidence="2 3" key="1">
    <citation type="journal article" date="2021" name="Nat. Commun.">
        <title>Incipient diploidization of the medicinal plant Perilla within 10,000 years.</title>
        <authorList>
            <person name="Zhang Y."/>
            <person name="Shen Q."/>
            <person name="Leng L."/>
            <person name="Zhang D."/>
            <person name="Chen S."/>
            <person name="Shi Y."/>
            <person name="Ning Z."/>
            <person name="Chen S."/>
        </authorList>
    </citation>
    <scope>NUCLEOTIDE SEQUENCE [LARGE SCALE GENOMIC DNA]</scope>
    <source>
        <strain evidence="3">cv. PC099</strain>
    </source>
</reference>
<dbReference type="AlphaFoldDB" id="A0AAD4JH00"/>
<keyword evidence="3" id="KW-1185">Reference proteome</keyword>
<accession>A0AAD4JH00</accession>
<evidence type="ECO:0000313" key="3">
    <source>
        <dbReference type="Proteomes" id="UP001190926"/>
    </source>
</evidence>
<organism evidence="2 3">
    <name type="scientific">Perilla frutescens var. hirtella</name>
    <name type="common">Perilla citriodora</name>
    <name type="synonym">Perilla setoyensis</name>
    <dbReference type="NCBI Taxonomy" id="608512"/>
    <lineage>
        <taxon>Eukaryota</taxon>
        <taxon>Viridiplantae</taxon>
        <taxon>Streptophyta</taxon>
        <taxon>Embryophyta</taxon>
        <taxon>Tracheophyta</taxon>
        <taxon>Spermatophyta</taxon>
        <taxon>Magnoliopsida</taxon>
        <taxon>eudicotyledons</taxon>
        <taxon>Gunneridae</taxon>
        <taxon>Pentapetalae</taxon>
        <taxon>asterids</taxon>
        <taxon>lamiids</taxon>
        <taxon>Lamiales</taxon>
        <taxon>Lamiaceae</taxon>
        <taxon>Nepetoideae</taxon>
        <taxon>Elsholtzieae</taxon>
        <taxon>Perilla</taxon>
    </lineage>
</organism>
<feature type="chain" id="PRO_5041947368" description="Secreted protein" evidence="1">
    <location>
        <begin position="21"/>
        <end position="86"/>
    </location>
</feature>
<evidence type="ECO:0000313" key="2">
    <source>
        <dbReference type="EMBL" id="KAH6833627.1"/>
    </source>
</evidence>
<protein>
    <recommendedName>
        <fullName evidence="4">Secreted protein</fullName>
    </recommendedName>
</protein>
<evidence type="ECO:0000256" key="1">
    <source>
        <dbReference type="SAM" id="SignalP"/>
    </source>
</evidence>
<dbReference type="EMBL" id="SDAM02000057">
    <property type="protein sequence ID" value="KAH6833627.1"/>
    <property type="molecule type" value="Genomic_DNA"/>
</dbReference>
<sequence>MRKFFISSAAILLILMHALCNSAVEKLHALVLVECSISIVGEEWLIGPSHFPDGHSSFHADRLVVKVALDFHYILLITFVTCGFAV</sequence>
<evidence type="ECO:0008006" key="4">
    <source>
        <dbReference type="Google" id="ProtNLM"/>
    </source>
</evidence>
<gene>
    <name evidence="2" type="ORF">C2S53_018746</name>
</gene>